<dbReference type="SMART" id="SM00072">
    <property type="entry name" value="GuKc"/>
    <property type="match status" value="1"/>
</dbReference>
<accession>A0A2W5U922</accession>
<evidence type="ECO:0000256" key="5">
    <source>
        <dbReference type="ARBA" id="ARBA00022840"/>
    </source>
</evidence>
<dbReference type="InterPro" id="IPR012699">
    <property type="entry name" value="PhnN"/>
</dbReference>
<dbReference type="Proteomes" id="UP000248975">
    <property type="component" value="Unassembled WGS sequence"/>
</dbReference>
<evidence type="ECO:0000256" key="6">
    <source>
        <dbReference type="HAMAP-Rule" id="MF_00836"/>
    </source>
</evidence>
<protein>
    <recommendedName>
        <fullName evidence="6">Ribose 1,5-bisphosphate phosphokinase PhnN</fullName>
        <ecNumber evidence="6">2.7.4.23</ecNumber>
    </recommendedName>
    <alternativeName>
        <fullName evidence="6">Ribose 1,5-bisphosphokinase</fullName>
    </alternativeName>
</protein>
<evidence type="ECO:0000313" key="9">
    <source>
        <dbReference type="Proteomes" id="UP000248975"/>
    </source>
</evidence>
<comment type="similarity">
    <text evidence="6">Belongs to the ribose 1,5-bisphosphokinase family.</text>
</comment>
<evidence type="ECO:0000256" key="2">
    <source>
        <dbReference type="ARBA" id="ARBA00005069"/>
    </source>
</evidence>
<gene>
    <name evidence="6 8" type="primary">phnN</name>
    <name evidence="8" type="ORF">DI533_04100</name>
</gene>
<dbReference type="PANTHER" id="PTHR23117:SF8">
    <property type="entry name" value="RIBOSE 1,5-BISPHOSPHATE PHOSPHOKINASE PHNN"/>
    <property type="match status" value="1"/>
</dbReference>
<dbReference type="GO" id="GO:0019634">
    <property type="term" value="P:organic phosphonate metabolic process"/>
    <property type="evidence" value="ECO:0007669"/>
    <property type="project" value="UniProtKB-UniRule"/>
</dbReference>
<comment type="pathway">
    <text evidence="2 6">Metabolic intermediate biosynthesis; 5-phospho-alpha-D-ribose 1-diphosphate biosynthesis; 5-phospho-alpha-D-ribose 1-diphosphate from D-ribose 5-phosphate (route II): step 3/3.</text>
</comment>
<dbReference type="GO" id="GO:0005524">
    <property type="term" value="F:ATP binding"/>
    <property type="evidence" value="ECO:0007669"/>
    <property type="project" value="UniProtKB-KW"/>
</dbReference>
<comment type="function">
    <text evidence="6">Catalyzes the phosphorylation of ribose 1,5-bisphosphate to 5-phospho-D-ribosyl alpha-1-diphosphate (PRPP).</text>
</comment>
<dbReference type="PANTHER" id="PTHR23117">
    <property type="entry name" value="GUANYLATE KINASE-RELATED"/>
    <property type="match status" value="1"/>
</dbReference>
<feature type="binding site" evidence="6">
    <location>
        <begin position="10"/>
        <end position="17"/>
    </location>
    <ligand>
        <name>ATP</name>
        <dbReference type="ChEBI" id="CHEBI:30616"/>
    </ligand>
</feature>
<evidence type="ECO:0000256" key="4">
    <source>
        <dbReference type="ARBA" id="ARBA00022741"/>
    </source>
</evidence>
<dbReference type="SUPFAM" id="SSF52540">
    <property type="entry name" value="P-loop containing nucleoside triphosphate hydrolases"/>
    <property type="match status" value="1"/>
</dbReference>
<comment type="catalytic activity">
    <reaction evidence="1 6">
        <text>alpha-D-ribose 1,5-bisphosphate + ATP = 5-phospho-alpha-D-ribose 1-diphosphate + ADP</text>
        <dbReference type="Rhea" id="RHEA:20109"/>
        <dbReference type="ChEBI" id="CHEBI:30616"/>
        <dbReference type="ChEBI" id="CHEBI:58017"/>
        <dbReference type="ChEBI" id="CHEBI:68688"/>
        <dbReference type="ChEBI" id="CHEBI:456216"/>
        <dbReference type="EC" id="2.7.4.23"/>
    </reaction>
</comment>
<dbReference type="InterPro" id="IPR008144">
    <property type="entry name" value="Guanylate_kin-like_dom"/>
</dbReference>
<name>A0A2W5U922_CERSP</name>
<evidence type="ECO:0000313" key="8">
    <source>
        <dbReference type="EMBL" id="PZQ99833.1"/>
    </source>
</evidence>
<keyword evidence="8" id="KW-0418">Kinase</keyword>
<evidence type="ECO:0000256" key="1">
    <source>
        <dbReference type="ARBA" id="ARBA00000373"/>
    </source>
</evidence>
<keyword evidence="3 6" id="KW-0808">Transferase</keyword>
<evidence type="ECO:0000256" key="3">
    <source>
        <dbReference type="ARBA" id="ARBA00022679"/>
    </source>
</evidence>
<feature type="domain" description="Guanylate kinase-like" evidence="7">
    <location>
        <begin position="3"/>
        <end position="176"/>
    </location>
</feature>
<keyword evidence="4 6" id="KW-0547">Nucleotide-binding</keyword>
<dbReference type="GO" id="GO:0005829">
    <property type="term" value="C:cytosol"/>
    <property type="evidence" value="ECO:0007669"/>
    <property type="project" value="TreeGrafter"/>
</dbReference>
<proteinExistence type="inferred from homology"/>
<dbReference type="InterPro" id="IPR027417">
    <property type="entry name" value="P-loop_NTPase"/>
</dbReference>
<organism evidence="8 9">
    <name type="scientific">Cereibacter sphaeroides</name>
    <name type="common">Rhodobacter sphaeroides</name>
    <dbReference type="NCBI Taxonomy" id="1063"/>
    <lineage>
        <taxon>Bacteria</taxon>
        <taxon>Pseudomonadati</taxon>
        <taxon>Pseudomonadota</taxon>
        <taxon>Alphaproteobacteria</taxon>
        <taxon>Rhodobacterales</taxon>
        <taxon>Paracoccaceae</taxon>
        <taxon>Cereibacter</taxon>
    </lineage>
</organism>
<dbReference type="EMBL" id="QFQS01000001">
    <property type="protein sequence ID" value="PZQ99833.1"/>
    <property type="molecule type" value="Genomic_DNA"/>
</dbReference>
<dbReference type="Gene3D" id="3.40.50.300">
    <property type="entry name" value="P-loop containing nucleotide triphosphate hydrolases"/>
    <property type="match status" value="1"/>
</dbReference>
<dbReference type="PROSITE" id="PS50052">
    <property type="entry name" value="GUANYLATE_KINASE_2"/>
    <property type="match status" value="1"/>
</dbReference>
<dbReference type="EC" id="2.7.4.23" evidence="6"/>
<keyword evidence="5 6" id="KW-0067">ATP-binding</keyword>
<sequence>MPGRIFAVVGPSGAGKDTLIEAARKARPDLHIVRRVITRPSEAGGEPFEGVTEEEFLRRKTAGEFVLDWQAHGLRYGIPTTVERAMSEGRDVIFNGSRAMLGEAWEVFAGLTVVHVTASVPVLAERLAARGRETREDIARRLTRASYDIPYGIGVRVVENNGSLDQAVATFLEALQPERV</sequence>
<dbReference type="Pfam" id="PF00625">
    <property type="entry name" value="Guanylate_kin"/>
    <property type="match status" value="1"/>
</dbReference>
<reference evidence="8 9" key="1">
    <citation type="submission" date="2017-08" db="EMBL/GenBank/DDBJ databases">
        <title>Infants hospitalized years apart are colonized by the same room-sourced microbial strains.</title>
        <authorList>
            <person name="Brooks B."/>
            <person name="Olm M.R."/>
            <person name="Firek B.A."/>
            <person name="Baker R."/>
            <person name="Thomas B.C."/>
            <person name="Morowitz M.J."/>
            <person name="Banfield J.F."/>
        </authorList>
    </citation>
    <scope>NUCLEOTIDE SEQUENCE [LARGE SCALE GENOMIC DNA]</scope>
    <source>
        <strain evidence="8">S2_003_000_R2_11</strain>
    </source>
</reference>
<dbReference type="UniPathway" id="UPA00087">
    <property type="reaction ID" value="UER00175"/>
</dbReference>
<dbReference type="GO" id="GO:0033863">
    <property type="term" value="F:ribose 1,5-bisphosphate phosphokinase activity"/>
    <property type="evidence" value="ECO:0007669"/>
    <property type="project" value="UniProtKB-UniRule"/>
</dbReference>
<dbReference type="NCBIfam" id="TIGR02322">
    <property type="entry name" value="phosphon_PhnN"/>
    <property type="match status" value="1"/>
</dbReference>
<dbReference type="InterPro" id="IPR008145">
    <property type="entry name" value="GK/Ca_channel_bsu"/>
</dbReference>
<dbReference type="HAMAP" id="MF_00836">
    <property type="entry name" value="PhnN"/>
    <property type="match status" value="1"/>
</dbReference>
<comment type="caution">
    <text evidence="8">The sequence shown here is derived from an EMBL/GenBank/DDBJ whole genome shotgun (WGS) entry which is preliminary data.</text>
</comment>
<evidence type="ECO:0000259" key="7">
    <source>
        <dbReference type="PROSITE" id="PS50052"/>
    </source>
</evidence>
<dbReference type="GO" id="GO:0006015">
    <property type="term" value="P:5-phosphoribose 1-diphosphate biosynthetic process"/>
    <property type="evidence" value="ECO:0007669"/>
    <property type="project" value="UniProtKB-UniRule"/>
</dbReference>
<dbReference type="AlphaFoldDB" id="A0A2W5U922"/>